<dbReference type="SUPFAM" id="SSF48403">
    <property type="entry name" value="Ankyrin repeat"/>
    <property type="match status" value="2"/>
</dbReference>
<keyword evidence="1" id="KW-0677">Repeat</keyword>
<evidence type="ECO:0000256" key="2">
    <source>
        <dbReference type="ARBA" id="ARBA00023043"/>
    </source>
</evidence>
<gene>
    <name evidence="4" type="ORF">BDV24DRAFT_169409</name>
</gene>
<dbReference type="InterPro" id="IPR002110">
    <property type="entry name" value="Ankyrin_rpt"/>
</dbReference>
<feature type="repeat" description="ANK" evidence="3">
    <location>
        <begin position="270"/>
        <end position="302"/>
    </location>
</feature>
<dbReference type="OrthoDB" id="20872at2759"/>
<evidence type="ECO:0000256" key="1">
    <source>
        <dbReference type="ARBA" id="ARBA00022737"/>
    </source>
</evidence>
<keyword evidence="2 3" id="KW-0040">ANK repeat</keyword>
<dbReference type="EMBL" id="ML737225">
    <property type="protein sequence ID" value="KAE8335239.1"/>
    <property type="molecule type" value="Genomic_DNA"/>
</dbReference>
<dbReference type="Proteomes" id="UP000325558">
    <property type="component" value="Unassembled WGS sequence"/>
</dbReference>
<evidence type="ECO:0000313" key="4">
    <source>
        <dbReference type="EMBL" id="KAE8335239.1"/>
    </source>
</evidence>
<dbReference type="PROSITE" id="PS50088">
    <property type="entry name" value="ANK_REPEAT"/>
    <property type="match status" value="2"/>
</dbReference>
<dbReference type="PANTHER" id="PTHR24198">
    <property type="entry name" value="ANKYRIN REPEAT AND PROTEIN KINASE DOMAIN-CONTAINING PROTEIN"/>
    <property type="match status" value="1"/>
</dbReference>
<dbReference type="AlphaFoldDB" id="A0A5N6XSR8"/>
<evidence type="ECO:0000256" key="3">
    <source>
        <dbReference type="PROSITE-ProRule" id="PRU00023"/>
    </source>
</evidence>
<dbReference type="PANTHER" id="PTHR24198:SF165">
    <property type="entry name" value="ANKYRIN REPEAT-CONTAINING PROTEIN-RELATED"/>
    <property type="match status" value="1"/>
</dbReference>
<dbReference type="InterPro" id="IPR036770">
    <property type="entry name" value="Ankyrin_rpt-contain_sf"/>
</dbReference>
<name>A0A5N6XSR8_9EURO</name>
<dbReference type="Pfam" id="PF12796">
    <property type="entry name" value="Ank_2"/>
    <property type="match status" value="1"/>
</dbReference>
<dbReference type="Gene3D" id="1.25.40.20">
    <property type="entry name" value="Ankyrin repeat-containing domain"/>
    <property type="match status" value="2"/>
</dbReference>
<proteinExistence type="predicted"/>
<organism evidence="4">
    <name type="scientific">Aspergillus arachidicola</name>
    <dbReference type="NCBI Taxonomy" id="656916"/>
    <lineage>
        <taxon>Eukaryota</taxon>
        <taxon>Fungi</taxon>
        <taxon>Dikarya</taxon>
        <taxon>Ascomycota</taxon>
        <taxon>Pezizomycotina</taxon>
        <taxon>Eurotiomycetes</taxon>
        <taxon>Eurotiomycetidae</taxon>
        <taxon>Eurotiales</taxon>
        <taxon>Aspergillaceae</taxon>
        <taxon>Aspergillus</taxon>
        <taxon>Aspergillus subgen. Circumdati</taxon>
    </lineage>
</organism>
<reference evidence="4" key="1">
    <citation type="submission" date="2019-04" db="EMBL/GenBank/DDBJ databases">
        <title>Friends and foes A comparative genomics study of 23 Aspergillus species from section Flavi.</title>
        <authorList>
            <consortium name="DOE Joint Genome Institute"/>
            <person name="Kjaerbolling I."/>
            <person name="Vesth T."/>
            <person name="Frisvad J.C."/>
            <person name="Nybo J.L."/>
            <person name="Theobald S."/>
            <person name="Kildgaard S."/>
            <person name="Isbrandt T."/>
            <person name="Kuo A."/>
            <person name="Sato A."/>
            <person name="Lyhne E.K."/>
            <person name="Kogle M.E."/>
            <person name="Wiebenga A."/>
            <person name="Kun R.S."/>
            <person name="Lubbers R.J."/>
            <person name="Makela M.R."/>
            <person name="Barry K."/>
            <person name="Chovatia M."/>
            <person name="Clum A."/>
            <person name="Daum C."/>
            <person name="Haridas S."/>
            <person name="He G."/>
            <person name="LaButti K."/>
            <person name="Lipzen A."/>
            <person name="Mondo S."/>
            <person name="Riley R."/>
            <person name="Salamov A."/>
            <person name="Simmons B.A."/>
            <person name="Magnuson J.K."/>
            <person name="Henrissat B."/>
            <person name="Mortensen U.H."/>
            <person name="Larsen T.O."/>
            <person name="Devries R.P."/>
            <person name="Grigoriev I.V."/>
            <person name="Machida M."/>
            <person name="Baker S.E."/>
            <person name="Andersen M.R."/>
        </authorList>
    </citation>
    <scope>NUCLEOTIDE SEQUENCE</scope>
    <source>
        <strain evidence="4">CBS 117612</strain>
    </source>
</reference>
<sequence>MKNGTDPQLRNVSDDSGDTHESAVMGAITSFDKHFTGEEQSCTHEKSRKAYEKCTLNKLKSLNAPIRITEEHMLAAAIRGCADIVAFFLDEYYLSHEQDILRKALKQVLNSNIICNIGDSPMEVFCGNHDVLRVLIDRLEQVTMAHVIRAARIGLREDFLRKLLEKYDLPSKNKDGETILHVAVIADLENLIELILERHVKLELWKAACLGGYDNSKRIKKWLKDTANSKFSDKDDTVKKLFFAAIRGQSYDIVKLLLEERTWIGIQDEDYRTPLFWAVDTGDRKMVDLLLDYDSSSEALDRKDKYGENQLLRAAYNCDCGMVKLLLEKKVDVNVLDDRGYSAAKYAVGIDQRWLSLPTHIREKHEKHSLCILRLLHADTSFKHMASKNNDCLGLALYIERDDIVKFLVDECHVPLNYIDDDNRTPLYSLMRTHKYCTMDECKHLDILQYLLDKGARPTEKTILKADKTFRGEKVVGGVLDKLLDICESRNEDPEFSSSQCVIS</sequence>
<accession>A0A5N6XSR8</accession>
<protein>
    <submittedName>
        <fullName evidence="4">Ankyrin repeat-containing domain protein</fullName>
    </submittedName>
</protein>
<feature type="repeat" description="ANK" evidence="3">
    <location>
        <begin position="306"/>
        <end position="338"/>
    </location>
</feature>
<dbReference type="SMART" id="SM00248">
    <property type="entry name" value="ANK"/>
    <property type="match status" value="7"/>
</dbReference>